<dbReference type="Proteomes" id="UP001331515">
    <property type="component" value="Unassembled WGS sequence"/>
</dbReference>
<comment type="caution">
    <text evidence="1">The sequence shown here is derived from an EMBL/GenBank/DDBJ whole genome shotgun (WGS) entry which is preliminary data.</text>
</comment>
<accession>A0AAN8HTD1</accession>
<keyword evidence="2" id="KW-1185">Reference proteome</keyword>
<dbReference type="AlphaFoldDB" id="A0AAN8HTD1"/>
<evidence type="ECO:0000313" key="2">
    <source>
        <dbReference type="Proteomes" id="UP001331515"/>
    </source>
</evidence>
<name>A0AAN8HTD1_CHAGU</name>
<proteinExistence type="predicted"/>
<evidence type="ECO:0000313" key="1">
    <source>
        <dbReference type="EMBL" id="KAK5927994.1"/>
    </source>
</evidence>
<gene>
    <name evidence="1" type="ORF">CgunFtcFv8_013096</name>
</gene>
<protein>
    <submittedName>
        <fullName evidence="1">Uncharacterized protein</fullName>
    </submittedName>
</protein>
<organism evidence="1 2">
    <name type="scientific">Champsocephalus gunnari</name>
    <name type="common">Mackerel icefish</name>
    <dbReference type="NCBI Taxonomy" id="52237"/>
    <lineage>
        <taxon>Eukaryota</taxon>
        <taxon>Metazoa</taxon>
        <taxon>Chordata</taxon>
        <taxon>Craniata</taxon>
        <taxon>Vertebrata</taxon>
        <taxon>Euteleostomi</taxon>
        <taxon>Actinopterygii</taxon>
        <taxon>Neopterygii</taxon>
        <taxon>Teleostei</taxon>
        <taxon>Neoteleostei</taxon>
        <taxon>Acanthomorphata</taxon>
        <taxon>Eupercaria</taxon>
        <taxon>Perciformes</taxon>
        <taxon>Notothenioidei</taxon>
        <taxon>Channichthyidae</taxon>
        <taxon>Champsocephalus</taxon>
    </lineage>
</organism>
<reference evidence="1 2" key="1">
    <citation type="journal article" date="2023" name="Mol. Biol. Evol.">
        <title>Genomics of Secondarily Temperate Adaptation in the Only Non-Antarctic Icefish.</title>
        <authorList>
            <person name="Rivera-Colon A.G."/>
            <person name="Rayamajhi N."/>
            <person name="Minhas B.F."/>
            <person name="Madrigal G."/>
            <person name="Bilyk K.T."/>
            <person name="Yoon V."/>
            <person name="Hune M."/>
            <person name="Gregory S."/>
            <person name="Cheng C.H.C."/>
            <person name="Catchen J.M."/>
        </authorList>
    </citation>
    <scope>NUCLEOTIDE SEQUENCE [LARGE SCALE GENOMIC DNA]</scope>
    <source>
        <tissue evidence="1">White muscle</tissue>
    </source>
</reference>
<dbReference type="EMBL" id="JAURVH010001518">
    <property type="protein sequence ID" value="KAK5927994.1"/>
    <property type="molecule type" value="Genomic_DNA"/>
</dbReference>
<sequence length="66" mass="7360">MGHQGEGLLKTQKPYGAAISDRKQQRNVVCLNCSHEDRQPTVKNRCKFIISSASKISYNIRVGLAD</sequence>